<evidence type="ECO:0000313" key="3">
    <source>
        <dbReference type="EMBL" id="KAF4414966.1"/>
    </source>
</evidence>
<dbReference type="EMBL" id="JAADJF010000643">
    <property type="protein sequence ID" value="KAF4414966.1"/>
    <property type="molecule type" value="Genomic_DNA"/>
</dbReference>
<keyword evidence="4" id="KW-1185">Reference proteome</keyword>
<evidence type="ECO:0000313" key="4">
    <source>
        <dbReference type="Proteomes" id="UP000536711"/>
    </source>
</evidence>
<feature type="coiled-coil region" evidence="1">
    <location>
        <begin position="51"/>
        <end position="99"/>
    </location>
</feature>
<keyword evidence="1" id="KW-0175">Coiled coil</keyword>
<organism evidence="3 4">
    <name type="scientific">Fusarium acutatum</name>
    <dbReference type="NCBI Taxonomy" id="78861"/>
    <lineage>
        <taxon>Eukaryota</taxon>
        <taxon>Fungi</taxon>
        <taxon>Dikarya</taxon>
        <taxon>Ascomycota</taxon>
        <taxon>Pezizomycotina</taxon>
        <taxon>Sordariomycetes</taxon>
        <taxon>Hypocreomycetidae</taxon>
        <taxon>Hypocreales</taxon>
        <taxon>Nectriaceae</taxon>
        <taxon>Fusarium</taxon>
        <taxon>Fusarium fujikuroi species complex</taxon>
    </lineage>
</organism>
<reference evidence="3 4" key="1">
    <citation type="submission" date="2020-01" db="EMBL/GenBank/DDBJ databases">
        <title>Identification and distribution of gene clusters putatively required for synthesis of sphingolipid metabolism inhibitors in phylogenetically diverse species of the filamentous fungus Fusarium.</title>
        <authorList>
            <person name="Kim H.-S."/>
            <person name="Busman M."/>
            <person name="Brown D.W."/>
            <person name="Divon H."/>
            <person name="Uhlig S."/>
            <person name="Proctor R.H."/>
        </authorList>
    </citation>
    <scope>NUCLEOTIDE SEQUENCE [LARGE SCALE GENOMIC DNA]</scope>
    <source>
        <strain evidence="3 4">NRRL 13308</strain>
    </source>
</reference>
<evidence type="ECO:0000256" key="1">
    <source>
        <dbReference type="SAM" id="Coils"/>
    </source>
</evidence>
<feature type="compositionally biased region" description="Basic and acidic residues" evidence="2">
    <location>
        <begin position="8"/>
        <end position="20"/>
    </location>
</feature>
<name>A0A8H4J8I1_9HYPO</name>
<proteinExistence type="predicted"/>
<evidence type="ECO:0000256" key="2">
    <source>
        <dbReference type="SAM" id="MobiDB-lite"/>
    </source>
</evidence>
<accession>A0A8H4J8I1</accession>
<comment type="caution">
    <text evidence="3">The sequence shown here is derived from an EMBL/GenBank/DDBJ whole genome shotgun (WGS) entry which is preliminary data.</text>
</comment>
<protein>
    <submittedName>
        <fullName evidence="3">Uncharacterized protein</fullName>
    </submittedName>
</protein>
<dbReference type="Proteomes" id="UP000536711">
    <property type="component" value="Unassembled WGS sequence"/>
</dbReference>
<gene>
    <name evidence="3" type="ORF">FACUT_13800</name>
</gene>
<sequence length="107" mass="12430">MTSFRSTEMSHRGSQRERSPPRRQPASYRLGSTQEGRNRAPSHAGAQDRLIKELKANFESQKTDIRNLSKRITEIDRKVEEQGGLIKTLKEENRILKQQLDLYVPRP</sequence>
<feature type="region of interest" description="Disordered" evidence="2">
    <location>
        <begin position="1"/>
        <end position="47"/>
    </location>
</feature>
<dbReference type="AlphaFoldDB" id="A0A8H4J8I1"/>
<dbReference type="OrthoDB" id="10521280at2759"/>